<name>A0AAV4XI24_CAEEX</name>
<keyword evidence="2" id="KW-1185">Reference proteome</keyword>
<dbReference type="Proteomes" id="UP001054945">
    <property type="component" value="Unassembled WGS sequence"/>
</dbReference>
<accession>A0AAV4XI24</accession>
<proteinExistence type="predicted"/>
<dbReference type="EMBL" id="BPLR01017688">
    <property type="protein sequence ID" value="GIY93659.1"/>
    <property type="molecule type" value="Genomic_DNA"/>
</dbReference>
<organism evidence="1 2">
    <name type="scientific">Caerostris extrusa</name>
    <name type="common">Bark spider</name>
    <name type="synonym">Caerostris bankana</name>
    <dbReference type="NCBI Taxonomy" id="172846"/>
    <lineage>
        <taxon>Eukaryota</taxon>
        <taxon>Metazoa</taxon>
        <taxon>Ecdysozoa</taxon>
        <taxon>Arthropoda</taxon>
        <taxon>Chelicerata</taxon>
        <taxon>Arachnida</taxon>
        <taxon>Araneae</taxon>
        <taxon>Araneomorphae</taxon>
        <taxon>Entelegynae</taxon>
        <taxon>Araneoidea</taxon>
        <taxon>Araneidae</taxon>
        <taxon>Caerostris</taxon>
    </lineage>
</organism>
<protein>
    <submittedName>
        <fullName evidence="1">Uncharacterized protein</fullName>
    </submittedName>
</protein>
<evidence type="ECO:0000313" key="1">
    <source>
        <dbReference type="EMBL" id="GIY93659.1"/>
    </source>
</evidence>
<dbReference type="AlphaFoldDB" id="A0AAV4XI24"/>
<reference evidence="1 2" key="1">
    <citation type="submission" date="2021-06" db="EMBL/GenBank/DDBJ databases">
        <title>Caerostris extrusa draft genome.</title>
        <authorList>
            <person name="Kono N."/>
            <person name="Arakawa K."/>
        </authorList>
    </citation>
    <scope>NUCLEOTIDE SEQUENCE [LARGE SCALE GENOMIC DNA]</scope>
</reference>
<sequence length="78" mass="9262">MTIERRKPDEGKYKALAMGGNDDFASHIHRGNFRSVLEFFWRKWERFIFPSEGDKMVENVFEIIYSDDSLVFRGNVKV</sequence>
<comment type="caution">
    <text evidence="1">The sequence shown here is derived from an EMBL/GenBank/DDBJ whole genome shotgun (WGS) entry which is preliminary data.</text>
</comment>
<evidence type="ECO:0000313" key="2">
    <source>
        <dbReference type="Proteomes" id="UP001054945"/>
    </source>
</evidence>
<gene>
    <name evidence="1" type="ORF">CEXT_512861</name>
</gene>